<dbReference type="InterPro" id="IPR010419">
    <property type="entry name" value="CO_DH_gsu"/>
</dbReference>
<feature type="transmembrane region" description="Helical" evidence="2">
    <location>
        <begin position="263"/>
        <end position="280"/>
    </location>
</feature>
<dbReference type="SMR" id="A0A1H6EJH0"/>
<dbReference type="Proteomes" id="UP000236729">
    <property type="component" value="Unassembled WGS sequence"/>
</dbReference>
<evidence type="ECO:0000256" key="1">
    <source>
        <dbReference type="SAM" id="MobiDB-lite"/>
    </source>
</evidence>
<protein>
    <submittedName>
        <fullName evidence="3">Carbon monoxide dehydrogenase subunit G</fullName>
    </submittedName>
</protein>
<keyword evidence="5" id="KW-1185">Reference proteome</keyword>
<name>A0A1H6EJH0_9PSEU</name>
<feature type="compositionally biased region" description="Low complexity" evidence="1">
    <location>
        <begin position="201"/>
        <end position="210"/>
    </location>
</feature>
<dbReference type="PANTHER" id="PTHR38588:SF1">
    <property type="entry name" value="BLL0334 PROTEIN"/>
    <property type="match status" value="1"/>
</dbReference>
<accession>A0A1I2ETE1</accession>
<evidence type="ECO:0000313" key="3">
    <source>
        <dbReference type="EMBL" id="SEG98040.1"/>
    </source>
</evidence>
<feature type="compositionally biased region" description="Low complexity" evidence="1">
    <location>
        <begin position="148"/>
        <end position="180"/>
    </location>
</feature>
<dbReference type="EMBL" id="FNVB01000017">
    <property type="protein sequence ID" value="SEG98040.1"/>
    <property type="molecule type" value="Genomic_DNA"/>
</dbReference>
<sequence>MQMQHQFSVPVPVEVAWQALLDPERVAPCMPGATLTKAEGNEFSGSVKVKLGPVTLLYKGTGTFKEIDEDARRVVIDASGKDSRGSGTAAATVAAVLTSEGDTTAVTVDTDLKVTGKPAQLGRGLISEVGGKILNQFAANLAKQLTEEGAPAEAKPAAGSAQPTGAAGAKPGEAKPGGAEAEPEKAEAAAAKPAEAKETKASSAAGAAKPSWRVTPAGGQGEPASPAKAEPSRREAATAGGGAASDDAIDLLGTAGAPVLKRLAPLAVAVVALGIVFRLVRRRRRRRA</sequence>
<dbReference type="EMBL" id="FOME01000016">
    <property type="protein sequence ID" value="SFE96342.1"/>
    <property type="molecule type" value="Genomic_DNA"/>
</dbReference>
<dbReference type="RefSeq" id="WP_093357826.1">
    <property type="nucleotide sequence ID" value="NZ_FNVB01000017.1"/>
</dbReference>
<evidence type="ECO:0000313" key="6">
    <source>
        <dbReference type="Proteomes" id="UP000236729"/>
    </source>
</evidence>
<gene>
    <name evidence="3" type="ORF">SAMN02982929_06950</name>
    <name evidence="4" type="ORF">SAMN05216506_116146</name>
</gene>
<dbReference type="Pfam" id="PF06240">
    <property type="entry name" value="COXG"/>
    <property type="match status" value="1"/>
</dbReference>
<proteinExistence type="predicted"/>
<keyword evidence="2" id="KW-1133">Transmembrane helix</keyword>
<dbReference type="CDD" id="cd07823">
    <property type="entry name" value="SRPBCC_5"/>
    <property type="match status" value="1"/>
</dbReference>
<evidence type="ECO:0000256" key="2">
    <source>
        <dbReference type="SAM" id="Phobius"/>
    </source>
</evidence>
<accession>A0A1H6EJH0</accession>
<organism evidence="3 6">
    <name type="scientific">Saccharopolyspora kobensis</name>
    <dbReference type="NCBI Taxonomy" id="146035"/>
    <lineage>
        <taxon>Bacteria</taxon>
        <taxon>Bacillati</taxon>
        <taxon>Actinomycetota</taxon>
        <taxon>Actinomycetes</taxon>
        <taxon>Pseudonocardiales</taxon>
        <taxon>Pseudonocardiaceae</taxon>
        <taxon>Saccharopolyspora</taxon>
    </lineage>
</organism>
<keyword evidence="2" id="KW-0812">Transmembrane</keyword>
<dbReference type="InterPro" id="IPR023393">
    <property type="entry name" value="START-like_dom_sf"/>
</dbReference>
<keyword evidence="2" id="KW-0472">Membrane</keyword>
<evidence type="ECO:0000313" key="4">
    <source>
        <dbReference type="EMBL" id="SFE96342.1"/>
    </source>
</evidence>
<reference evidence="5 6" key="2">
    <citation type="submission" date="2016-10" db="EMBL/GenBank/DDBJ databases">
        <authorList>
            <person name="Varghese N."/>
            <person name="Submissions S."/>
        </authorList>
    </citation>
    <scope>NUCLEOTIDE SEQUENCE [LARGE SCALE GENOMIC DNA]</scope>
    <source>
        <strain evidence="6">ATCC 20501</strain>
        <strain evidence="4 5">CGMCC 4.3529</strain>
    </source>
</reference>
<dbReference type="Proteomes" id="UP000199690">
    <property type="component" value="Unassembled WGS sequence"/>
</dbReference>
<dbReference type="Gene3D" id="3.30.530.20">
    <property type="match status" value="1"/>
</dbReference>
<evidence type="ECO:0000313" key="5">
    <source>
        <dbReference type="Proteomes" id="UP000199690"/>
    </source>
</evidence>
<dbReference type="PANTHER" id="PTHR38588">
    <property type="entry name" value="BLL0334 PROTEIN"/>
    <property type="match status" value="1"/>
</dbReference>
<feature type="region of interest" description="Disordered" evidence="1">
    <location>
        <begin position="148"/>
        <end position="246"/>
    </location>
</feature>
<dbReference type="AlphaFoldDB" id="A0A1H6EJH0"/>
<reference evidence="3" key="1">
    <citation type="submission" date="2016-10" db="EMBL/GenBank/DDBJ databases">
        <authorList>
            <person name="de Groot N.N."/>
        </authorList>
    </citation>
    <scope>NUCLEOTIDE SEQUENCE [LARGE SCALE GENOMIC DNA]</scope>
    <source>
        <strain evidence="3">ATCC 20501</strain>
    </source>
</reference>
<dbReference type="SUPFAM" id="SSF55961">
    <property type="entry name" value="Bet v1-like"/>
    <property type="match status" value="1"/>
</dbReference>